<dbReference type="EMBL" id="JACCKB010000217">
    <property type="protein sequence ID" value="NYZ70001.1"/>
    <property type="molecule type" value="Genomic_DNA"/>
</dbReference>
<comment type="caution">
    <text evidence="3">The sequence shown here is derived from an EMBL/GenBank/DDBJ whole genome shotgun (WGS) entry which is preliminary data.</text>
</comment>
<name>A0A853IIV4_9GAMM</name>
<sequence>MKFNKNILSLSLLFSISPAFASIVDTSDNKWPEPGNIKVCWQIKGPEKISDFIPELTYIKNMEQINNISEEKLQKIIDKYSDSVFRGNKNIEQIREGLVLQFNLTKSYASVVKNIPFYQTLIEYFVDISYHKLTKIRFTGWSNCTIEDLSNNNNIRLSISSAPFLKFPDGKYRYGINAGYPGTGVPNEVALPLGQPALDFKVPPKLTNKRDFAKLHHTVVHELGHALGLLHEHQRSDRVLCNNRAANAHKVIVNESKSDFSGINYYIGQYDKDSIMNYCSKKPELSRGDLEGLAYLYPGYVEVKPQSCIKNNNFQYKAEGFKHQQWCEGFNDKTSCESDVRDGQSLCKWK</sequence>
<accession>A0A853IIV4</accession>
<keyword evidence="4" id="KW-1185">Reference proteome</keyword>
<gene>
    <name evidence="3" type="ORF">H0A36_28715</name>
</gene>
<feature type="chain" id="PRO_5033049132" description="Peptidase metallopeptidase domain-containing protein" evidence="1">
    <location>
        <begin position="22"/>
        <end position="350"/>
    </location>
</feature>
<evidence type="ECO:0000313" key="3">
    <source>
        <dbReference type="EMBL" id="NYZ70001.1"/>
    </source>
</evidence>
<dbReference type="GO" id="GO:0006508">
    <property type="term" value="P:proteolysis"/>
    <property type="evidence" value="ECO:0007669"/>
    <property type="project" value="InterPro"/>
</dbReference>
<dbReference type="Proteomes" id="UP000569732">
    <property type="component" value="Unassembled WGS sequence"/>
</dbReference>
<dbReference type="RefSeq" id="WP_180571948.1">
    <property type="nucleotide sequence ID" value="NZ_JACCKB010000217.1"/>
</dbReference>
<dbReference type="AlphaFoldDB" id="A0A853IIV4"/>
<feature type="signal peptide" evidence="1">
    <location>
        <begin position="1"/>
        <end position="21"/>
    </location>
</feature>
<proteinExistence type="predicted"/>
<dbReference type="InterPro" id="IPR006026">
    <property type="entry name" value="Peptidase_Metallo"/>
</dbReference>
<reference evidence="3 4" key="1">
    <citation type="submission" date="2020-07" db="EMBL/GenBank/DDBJ databases">
        <title>Endozoicomonas sp. nov., isolated from sediment.</title>
        <authorList>
            <person name="Gu T."/>
        </authorList>
    </citation>
    <scope>NUCLEOTIDE SEQUENCE [LARGE SCALE GENOMIC DNA]</scope>
    <source>
        <strain evidence="3 4">SM1973</strain>
    </source>
</reference>
<feature type="domain" description="Peptidase metallopeptidase" evidence="2">
    <location>
        <begin position="97"/>
        <end position="269"/>
    </location>
</feature>
<evidence type="ECO:0000259" key="2">
    <source>
        <dbReference type="SMART" id="SM00235"/>
    </source>
</evidence>
<dbReference type="SUPFAM" id="SSF55486">
    <property type="entry name" value="Metalloproteases ('zincins'), catalytic domain"/>
    <property type="match status" value="1"/>
</dbReference>
<keyword evidence="1" id="KW-0732">Signal</keyword>
<evidence type="ECO:0000313" key="4">
    <source>
        <dbReference type="Proteomes" id="UP000569732"/>
    </source>
</evidence>
<dbReference type="Gene3D" id="3.40.390.10">
    <property type="entry name" value="Collagenase (Catalytic Domain)"/>
    <property type="match status" value="1"/>
</dbReference>
<evidence type="ECO:0000256" key="1">
    <source>
        <dbReference type="SAM" id="SignalP"/>
    </source>
</evidence>
<dbReference type="InterPro" id="IPR024079">
    <property type="entry name" value="MetalloPept_cat_dom_sf"/>
</dbReference>
<protein>
    <recommendedName>
        <fullName evidence="2">Peptidase metallopeptidase domain-containing protein</fullName>
    </recommendedName>
</protein>
<dbReference type="GO" id="GO:0008270">
    <property type="term" value="F:zinc ion binding"/>
    <property type="evidence" value="ECO:0007669"/>
    <property type="project" value="InterPro"/>
</dbReference>
<dbReference type="SMART" id="SM00235">
    <property type="entry name" value="ZnMc"/>
    <property type="match status" value="1"/>
</dbReference>
<organism evidence="3 4">
    <name type="scientific">Spartinivicinus marinus</name>
    <dbReference type="NCBI Taxonomy" id="2994442"/>
    <lineage>
        <taxon>Bacteria</taxon>
        <taxon>Pseudomonadati</taxon>
        <taxon>Pseudomonadota</taxon>
        <taxon>Gammaproteobacteria</taxon>
        <taxon>Oceanospirillales</taxon>
        <taxon>Zooshikellaceae</taxon>
        <taxon>Spartinivicinus</taxon>
    </lineage>
</organism>
<dbReference type="InterPro" id="IPR001506">
    <property type="entry name" value="Peptidase_M12A"/>
</dbReference>
<dbReference type="GO" id="GO:0004222">
    <property type="term" value="F:metalloendopeptidase activity"/>
    <property type="evidence" value="ECO:0007669"/>
    <property type="project" value="InterPro"/>
</dbReference>
<dbReference type="Pfam" id="PF01400">
    <property type="entry name" value="Astacin"/>
    <property type="match status" value="1"/>
</dbReference>